<evidence type="ECO:0000256" key="8">
    <source>
        <dbReference type="ARBA" id="ARBA00022763"/>
    </source>
</evidence>
<evidence type="ECO:0000313" key="17">
    <source>
        <dbReference type="EMBL" id="CRK96563.1"/>
    </source>
</evidence>
<dbReference type="Proteomes" id="UP000183832">
    <property type="component" value="Unassembled WGS sequence"/>
</dbReference>
<dbReference type="SMART" id="SM00368">
    <property type="entry name" value="LRR_RI"/>
    <property type="match status" value="3"/>
</dbReference>
<evidence type="ECO:0000256" key="16">
    <source>
        <dbReference type="SAM" id="MobiDB-lite"/>
    </source>
</evidence>
<dbReference type="InterPro" id="IPR052311">
    <property type="entry name" value="MMS22L-TONSL_complex_comp"/>
</dbReference>
<dbReference type="InterPro" id="IPR001611">
    <property type="entry name" value="Leu-rich_rpt"/>
</dbReference>
<dbReference type="Pfam" id="PF13516">
    <property type="entry name" value="LRR_6"/>
    <property type="match status" value="3"/>
</dbReference>
<evidence type="ECO:0000256" key="10">
    <source>
        <dbReference type="ARBA" id="ARBA00022853"/>
    </source>
</evidence>
<dbReference type="InterPro" id="IPR011990">
    <property type="entry name" value="TPR-like_helical_dom_sf"/>
</dbReference>
<feature type="compositionally biased region" description="Polar residues" evidence="16">
    <location>
        <begin position="508"/>
        <end position="518"/>
    </location>
</feature>
<dbReference type="GO" id="GO:0006325">
    <property type="term" value="P:chromatin organization"/>
    <property type="evidence" value="ECO:0007669"/>
    <property type="project" value="UniProtKB-KW"/>
</dbReference>
<gene>
    <name evidence="17" type="primary">putative Tonsoku-like protein</name>
    <name evidence="17" type="ORF">CLUMA_CG009876</name>
</gene>
<dbReference type="SUPFAM" id="SSF48452">
    <property type="entry name" value="TPR-like"/>
    <property type="match status" value="2"/>
</dbReference>
<comment type="subcellular location">
    <subcellularLocation>
        <location evidence="2">Chromosome</location>
    </subcellularLocation>
    <subcellularLocation>
        <location evidence="1">Nucleus</location>
    </subcellularLocation>
</comment>
<dbReference type="STRING" id="568069.A0A1J1I8L4"/>
<keyword evidence="6" id="KW-0433">Leucine-rich repeat</keyword>
<keyword evidence="11 14" id="KW-0040">ANK repeat</keyword>
<dbReference type="PRINTS" id="PR01415">
    <property type="entry name" value="ANKYRIN"/>
</dbReference>
<evidence type="ECO:0000256" key="15">
    <source>
        <dbReference type="PROSITE-ProRule" id="PRU00339"/>
    </source>
</evidence>
<dbReference type="InterPro" id="IPR002110">
    <property type="entry name" value="Ankyrin_rpt"/>
</dbReference>
<feature type="region of interest" description="Disordered" evidence="16">
    <location>
        <begin position="498"/>
        <end position="526"/>
    </location>
</feature>
<dbReference type="Gene3D" id="3.80.10.10">
    <property type="entry name" value="Ribonuclease Inhibitor"/>
    <property type="match status" value="1"/>
</dbReference>
<feature type="repeat" description="TPR" evidence="15">
    <location>
        <begin position="165"/>
        <end position="198"/>
    </location>
</feature>
<keyword evidence="12" id="KW-0234">DNA repair</keyword>
<feature type="region of interest" description="Disordered" evidence="16">
    <location>
        <begin position="786"/>
        <end position="810"/>
    </location>
</feature>
<dbReference type="SMART" id="SM00028">
    <property type="entry name" value="TPR"/>
    <property type="match status" value="4"/>
</dbReference>
<evidence type="ECO:0000256" key="14">
    <source>
        <dbReference type="PROSITE-ProRule" id="PRU00023"/>
    </source>
</evidence>
<protein>
    <recommendedName>
        <fullName evidence="4">Tonsoku-like protein</fullName>
    </recommendedName>
</protein>
<dbReference type="PANTHER" id="PTHR46358">
    <property type="entry name" value="TONSOKU-LIKE PROTEIN"/>
    <property type="match status" value="1"/>
</dbReference>
<evidence type="ECO:0000313" key="18">
    <source>
        <dbReference type="Proteomes" id="UP000183832"/>
    </source>
</evidence>
<dbReference type="InterPro" id="IPR032675">
    <property type="entry name" value="LRR_dom_sf"/>
</dbReference>
<proteinExistence type="inferred from homology"/>
<keyword evidence="10" id="KW-0156">Chromatin regulator</keyword>
<dbReference type="PANTHER" id="PTHR46358:SF1">
    <property type="entry name" value="TONSOKU-LIKE PROTEIN"/>
    <property type="match status" value="1"/>
</dbReference>
<dbReference type="Pfam" id="PF13181">
    <property type="entry name" value="TPR_8"/>
    <property type="match status" value="2"/>
</dbReference>
<dbReference type="Pfam" id="PF12796">
    <property type="entry name" value="Ank_2"/>
    <property type="match status" value="1"/>
</dbReference>
<dbReference type="InterPro" id="IPR019734">
    <property type="entry name" value="TPR_rpt"/>
</dbReference>
<keyword evidence="8" id="KW-0227">DNA damage</keyword>
<evidence type="ECO:0000256" key="4">
    <source>
        <dbReference type="ARBA" id="ARBA00017829"/>
    </source>
</evidence>
<feature type="region of interest" description="Disordered" evidence="16">
    <location>
        <begin position="882"/>
        <end position="907"/>
    </location>
</feature>
<dbReference type="SUPFAM" id="SSF52047">
    <property type="entry name" value="RNI-like"/>
    <property type="match status" value="1"/>
</dbReference>
<evidence type="ECO:0000256" key="5">
    <source>
        <dbReference type="ARBA" id="ARBA00022454"/>
    </source>
</evidence>
<feature type="compositionally biased region" description="Low complexity" evidence="16">
    <location>
        <begin position="882"/>
        <end position="904"/>
    </location>
</feature>
<evidence type="ECO:0000256" key="6">
    <source>
        <dbReference type="ARBA" id="ARBA00022614"/>
    </source>
</evidence>
<dbReference type="GO" id="GO:0031297">
    <property type="term" value="P:replication fork processing"/>
    <property type="evidence" value="ECO:0007669"/>
    <property type="project" value="TreeGrafter"/>
</dbReference>
<dbReference type="OrthoDB" id="273147at2759"/>
<comment type="similarity">
    <text evidence="3">Belongs to the Tonsoku family.</text>
</comment>
<dbReference type="PROSITE" id="PS50088">
    <property type="entry name" value="ANK_REPEAT"/>
    <property type="match status" value="3"/>
</dbReference>
<feature type="region of interest" description="Disordered" evidence="16">
    <location>
        <begin position="844"/>
        <end position="863"/>
    </location>
</feature>
<evidence type="ECO:0000256" key="7">
    <source>
        <dbReference type="ARBA" id="ARBA00022737"/>
    </source>
</evidence>
<feature type="region of interest" description="Disordered" evidence="16">
    <location>
        <begin position="683"/>
        <end position="727"/>
    </location>
</feature>
<evidence type="ECO:0000256" key="2">
    <source>
        <dbReference type="ARBA" id="ARBA00004286"/>
    </source>
</evidence>
<dbReference type="SMART" id="SM00248">
    <property type="entry name" value="ANK"/>
    <property type="match status" value="3"/>
</dbReference>
<feature type="compositionally biased region" description="Basic and acidic residues" evidence="16">
    <location>
        <begin position="713"/>
        <end position="725"/>
    </location>
</feature>
<dbReference type="Gene3D" id="1.25.40.20">
    <property type="entry name" value="Ankyrin repeat-containing domain"/>
    <property type="match status" value="1"/>
</dbReference>
<dbReference type="Gene3D" id="1.25.40.10">
    <property type="entry name" value="Tetratricopeptide repeat domain"/>
    <property type="match status" value="3"/>
</dbReference>
<evidence type="ECO:0000256" key="11">
    <source>
        <dbReference type="ARBA" id="ARBA00023043"/>
    </source>
</evidence>
<feature type="compositionally biased region" description="Low complexity" evidence="16">
    <location>
        <begin position="691"/>
        <end position="709"/>
    </location>
</feature>
<dbReference type="GO" id="GO:0000724">
    <property type="term" value="P:double-strand break repair via homologous recombination"/>
    <property type="evidence" value="ECO:0007669"/>
    <property type="project" value="TreeGrafter"/>
</dbReference>
<sequence>MELNKLIRKKERAEDENNQQMVAEMCHKLGDHYINESKFMDALKEFRQESIIWQSLDKKMEYGRANRMIGEVYMLLEQFDDALKFVNLYQKIAKHENNLVEMQRAYATIGRCYLLKGDSESIESTESSNKGSYIKSAEKSFLKSLIISKELGRSVSKWELADMQARLYLNLGIVKEQLQESDEAISFYETAIKLSSSNDLHELHHKCLMNLSLLHSLREEESVIALSLLHSALEAAKRLSDKNEKVCETLLLKSNLLIKNGDYQSAKQALKKAFRMKSSNINDSETIEKNLRIVVILCKCEDELIITNSYDYSKRKELFEKLGDLSCKLKNFSKAIEFYLKTLEVAKLNGEGERQLIPIYVSLYQTYIDLKQYDKALEFVRMEYEVIKDEPKEACTTLIGMGNILDLAGKDFWNIDTTYRKALKEARKLDDNQAMEKNVLQKLVKLCKKRNMINLAELLEQEAAEKAITLSDYNEESEYSEDIIEINNEDNLELLLSSDAESSDTEQSRVTRTPGSATRSRRSAVPIKKNAKGETKLHEVCINGNYQLAKVLIEKGHALNVRDNAGWLPLHEAAINGHRDIVELLLDNGAQLAINDKGGTSCDGITPLYDAASNGNLSIVQLLLDRGAKATVKTDFNETPFDALVRWYDEYGRKLSSTEKEFYDEIKQRLQEQCERVGIDTTATKHPQTGSSGYQSAHSRSSQSSFNQRRYSKRNESIDEESTKENEDDACIEYKNVMKRLKHPSKENRHAIVETNEMKKRSAHLTVQDVDDDEWLDDDLKPTKKKQKTFNENSFGSPEKQLKSGKSLTRKSSSLLIDSDSEDVEIFASPKVSDAFDLVMNADTSKKSKRRNSSSKLPKSLSCQPSVLDAGFARFVEFNSNHKSPSKSPLKSSHHSFSNESSFNRPPQGEKQLIIKVKVEDEKIIVPVNRDIIDDLKISWLAEETARRYYCLKGIRPELKLKTFDGATLLHSDPVSLILSLANENLIDSEILDWKLPSLANRYLEACSEFKCPVDSDLNELLDFNPSAIHLDLSNQNFNSTNVKAVFKALQHQTSLLHLDLSSNFLQNDGIKLLSNTLTTLRQLNVLDLSGNLITDNGVEIMWNAMLKSKNPSEIRQLKLNFNPINSSSLRFISKICQCKNVISLSLVACGLTDAKCLEQLSSVKSLDIGYNKLTVDGLKGFLKRINPGIIETLNFERCTTETDIGDALVQFINTGCCISLKEINFAGMNFNENEILDLLRSLDKCEHLKSLDLSHQKQLTFLSLKYILFSMDSQSLERIKLIGCMNLHNLSNIFNLQHVERERRCHLKNIQLSMPISSGEYGTRNKFKEKMKEIWDIVTIYKGNVDNDSKLLYLIQNDEQ</sequence>
<evidence type="ECO:0000256" key="3">
    <source>
        <dbReference type="ARBA" id="ARBA00010999"/>
    </source>
</evidence>
<dbReference type="PROSITE" id="PS50297">
    <property type="entry name" value="ANK_REP_REGION"/>
    <property type="match status" value="3"/>
</dbReference>
<reference evidence="17 18" key="1">
    <citation type="submission" date="2015-04" db="EMBL/GenBank/DDBJ databases">
        <authorList>
            <person name="Syromyatnikov M.Y."/>
            <person name="Popov V.N."/>
        </authorList>
    </citation>
    <scope>NUCLEOTIDE SEQUENCE [LARGE SCALE GENOMIC DNA]</scope>
</reference>
<keyword evidence="18" id="KW-1185">Reference proteome</keyword>
<dbReference type="InterPro" id="IPR036770">
    <property type="entry name" value="Ankyrin_rpt-contain_sf"/>
</dbReference>
<keyword evidence="13" id="KW-0539">Nucleus</keyword>
<evidence type="ECO:0000256" key="12">
    <source>
        <dbReference type="ARBA" id="ARBA00023204"/>
    </source>
</evidence>
<feature type="repeat" description="ANK" evidence="14">
    <location>
        <begin position="532"/>
        <end position="564"/>
    </location>
</feature>
<evidence type="ECO:0000256" key="13">
    <source>
        <dbReference type="ARBA" id="ARBA00023242"/>
    </source>
</evidence>
<feature type="repeat" description="ANK" evidence="14">
    <location>
        <begin position="565"/>
        <end position="597"/>
    </location>
</feature>
<dbReference type="EMBL" id="CVRI01000044">
    <property type="protein sequence ID" value="CRK96563.1"/>
    <property type="molecule type" value="Genomic_DNA"/>
</dbReference>
<keyword evidence="9 15" id="KW-0802">TPR repeat</keyword>
<keyword evidence="5" id="KW-0158">Chromosome</keyword>
<accession>A0A1J1I8L4</accession>
<evidence type="ECO:0000256" key="1">
    <source>
        <dbReference type="ARBA" id="ARBA00004123"/>
    </source>
</evidence>
<dbReference type="GO" id="GO:0043596">
    <property type="term" value="C:nuclear replication fork"/>
    <property type="evidence" value="ECO:0007669"/>
    <property type="project" value="TreeGrafter"/>
</dbReference>
<organism evidence="17 18">
    <name type="scientific">Clunio marinus</name>
    <dbReference type="NCBI Taxonomy" id="568069"/>
    <lineage>
        <taxon>Eukaryota</taxon>
        <taxon>Metazoa</taxon>
        <taxon>Ecdysozoa</taxon>
        <taxon>Arthropoda</taxon>
        <taxon>Hexapoda</taxon>
        <taxon>Insecta</taxon>
        <taxon>Pterygota</taxon>
        <taxon>Neoptera</taxon>
        <taxon>Endopterygota</taxon>
        <taxon>Diptera</taxon>
        <taxon>Nematocera</taxon>
        <taxon>Chironomoidea</taxon>
        <taxon>Chironomidae</taxon>
        <taxon>Clunio</taxon>
    </lineage>
</organism>
<feature type="repeat" description="ANK" evidence="14">
    <location>
        <begin position="603"/>
        <end position="635"/>
    </location>
</feature>
<name>A0A1J1I8L4_9DIPT</name>
<dbReference type="PROSITE" id="PS50005">
    <property type="entry name" value="TPR"/>
    <property type="match status" value="1"/>
</dbReference>
<evidence type="ECO:0000256" key="9">
    <source>
        <dbReference type="ARBA" id="ARBA00022803"/>
    </source>
</evidence>
<keyword evidence="7" id="KW-0677">Repeat</keyword>
<dbReference type="SUPFAM" id="SSF48403">
    <property type="entry name" value="Ankyrin repeat"/>
    <property type="match status" value="1"/>
</dbReference>